<dbReference type="SMART" id="SM00829">
    <property type="entry name" value="PKS_ER"/>
    <property type="match status" value="1"/>
</dbReference>
<dbReference type="Gene3D" id="3.90.180.10">
    <property type="entry name" value="Medium-chain alcohol dehydrogenases, catalytic domain"/>
    <property type="match status" value="1"/>
</dbReference>
<evidence type="ECO:0000313" key="3">
    <source>
        <dbReference type="EMBL" id="MBQ0827110.1"/>
    </source>
</evidence>
<dbReference type="SUPFAM" id="SSF51735">
    <property type="entry name" value="NAD(P)-binding Rossmann-fold domains"/>
    <property type="match status" value="1"/>
</dbReference>
<proteinExistence type="predicted"/>
<dbReference type="InterPro" id="IPR011032">
    <property type="entry name" value="GroES-like_sf"/>
</dbReference>
<name>A0A941B0A6_9ACTN</name>
<dbReference type="InterPro" id="IPR050700">
    <property type="entry name" value="YIM1/Zinc_Alcohol_DH_Fams"/>
</dbReference>
<dbReference type="CDD" id="cd08267">
    <property type="entry name" value="MDR1"/>
    <property type="match status" value="1"/>
</dbReference>
<dbReference type="GO" id="GO:0008270">
    <property type="term" value="F:zinc ion binding"/>
    <property type="evidence" value="ECO:0007669"/>
    <property type="project" value="InterPro"/>
</dbReference>
<dbReference type="Proteomes" id="UP000677875">
    <property type="component" value="Unassembled WGS sequence"/>
</dbReference>
<dbReference type="PROSITE" id="PS01162">
    <property type="entry name" value="QOR_ZETA_CRYSTAL"/>
    <property type="match status" value="1"/>
</dbReference>
<reference evidence="3" key="1">
    <citation type="submission" date="2021-04" db="EMBL/GenBank/DDBJ databases">
        <title>Genome seq and assembly of Streptomyces sp. RG38.</title>
        <authorList>
            <person name="Chhetri G."/>
        </authorList>
    </citation>
    <scope>NUCLEOTIDE SEQUENCE</scope>
    <source>
        <strain evidence="3">RG38</strain>
    </source>
</reference>
<dbReference type="AlphaFoldDB" id="A0A941B0A6"/>
<gene>
    <name evidence="3" type="ORF">J5Y05_11380</name>
</gene>
<accession>A0A941B0A6</accession>
<dbReference type="PANTHER" id="PTHR11695">
    <property type="entry name" value="ALCOHOL DEHYDROGENASE RELATED"/>
    <property type="match status" value="1"/>
</dbReference>
<keyword evidence="1" id="KW-0560">Oxidoreductase</keyword>
<evidence type="ECO:0000313" key="4">
    <source>
        <dbReference type="Proteomes" id="UP000677875"/>
    </source>
</evidence>
<organism evidence="3 4">
    <name type="scientific">Streptomyces tagetis</name>
    <dbReference type="NCBI Taxonomy" id="2820809"/>
    <lineage>
        <taxon>Bacteria</taxon>
        <taxon>Bacillati</taxon>
        <taxon>Actinomycetota</taxon>
        <taxon>Actinomycetes</taxon>
        <taxon>Kitasatosporales</taxon>
        <taxon>Streptomycetaceae</taxon>
        <taxon>Streptomyces</taxon>
    </lineage>
</organism>
<evidence type="ECO:0000259" key="2">
    <source>
        <dbReference type="SMART" id="SM00829"/>
    </source>
</evidence>
<dbReference type="RefSeq" id="WP_210871128.1">
    <property type="nucleotide sequence ID" value="NZ_JAGPNL010000002.1"/>
</dbReference>
<dbReference type="Pfam" id="PF08240">
    <property type="entry name" value="ADH_N"/>
    <property type="match status" value="1"/>
</dbReference>
<dbReference type="InterPro" id="IPR020843">
    <property type="entry name" value="ER"/>
</dbReference>
<dbReference type="Pfam" id="PF13602">
    <property type="entry name" value="ADH_zinc_N_2"/>
    <property type="match status" value="1"/>
</dbReference>
<dbReference type="GO" id="GO:0016491">
    <property type="term" value="F:oxidoreductase activity"/>
    <property type="evidence" value="ECO:0007669"/>
    <property type="project" value="UniProtKB-KW"/>
</dbReference>
<dbReference type="EMBL" id="JAGPNL010000002">
    <property type="protein sequence ID" value="MBQ0827110.1"/>
    <property type="molecule type" value="Genomic_DNA"/>
</dbReference>
<sequence>MNDMRAALFDRYGPPEVLYEGRLPRPEPGPGEVLVRVRAVGVNGGELPARAGRLRLLTGRRFPQTVGIDFVGEVVRTGASVTGVTPGERVWGLLGRRLGTLAEYVVVRPRRLAAAPGNLSPEEAVSLLAGGTTSLTGLRDKARLRPGERLLVRGGSGGVGSVAVQIGKALGAHVTALAGPRNLDFVRSLGADEVHDHTTAHPAGLGRFDVVLDTVGTGHRAWRRLLAPGGRMVAIAFDLDRPASSLGYLLASAVHGSGRVRFFSGNPDSALLAELARYAERGDVVPVVDTVHPLGAVAEAHRALEAGGVRGKHVVRVD</sequence>
<dbReference type="SUPFAM" id="SSF50129">
    <property type="entry name" value="GroES-like"/>
    <property type="match status" value="1"/>
</dbReference>
<protein>
    <submittedName>
        <fullName evidence="3">NAD(P)-dependent alcohol dehydrogenase</fullName>
    </submittedName>
</protein>
<dbReference type="InterPro" id="IPR002364">
    <property type="entry name" value="Quin_OxRdtase/zeta-crystal_CS"/>
</dbReference>
<dbReference type="Gene3D" id="3.40.50.720">
    <property type="entry name" value="NAD(P)-binding Rossmann-like Domain"/>
    <property type="match status" value="1"/>
</dbReference>
<dbReference type="InterPro" id="IPR013154">
    <property type="entry name" value="ADH-like_N"/>
</dbReference>
<keyword evidence="4" id="KW-1185">Reference proteome</keyword>
<evidence type="ECO:0000256" key="1">
    <source>
        <dbReference type="ARBA" id="ARBA00023002"/>
    </source>
</evidence>
<dbReference type="PANTHER" id="PTHR11695:SF294">
    <property type="entry name" value="RETICULON-4-INTERACTING PROTEIN 1, MITOCHONDRIAL"/>
    <property type="match status" value="1"/>
</dbReference>
<dbReference type="InterPro" id="IPR036291">
    <property type="entry name" value="NAD(P)-bd_dom_sf"/>
</dbReference>
<comment type="caution">
    <text evidence="3">The sequence shown here is derived from an EMBL/GenBank/DDBJ whole genome shotgun (WGS) entry which is preliminary data.</text>
</comment>
<feature type="domain" description="Enoyl reductase (ER)" evidence="2">
    <location>
        <begin position="13"/>
        <end position="315"/>
    </location>
</feature>